<dbReference type="AlphaFoldDB" id="A0A2N5ZG72"/>
<gene>
    <name evidence="4" type="primary">hydF</name>
    <name evidence="4" type="ORF">C0601_06380</name>
</gene>
<dbReference type="GO" id="GO:0005737">
    <property type="term" value="C:cytoplasm"/>
    <property type="evidence" value="ECO:0007669"/>
    <property type="project" value="TreeGrafter"/>
</dbReference>
<dbReference type="NCBIfam" id="TIGR03918">
    <property type="entry name" value="GTP_HydF"/>
    <property type="match status" value="1"/>
</dbReference>
<evidence type="ECO:0000313" key="4">
    <source>
        <dbReference type="EMBL" id="PLX17651.1"/>
    </source>
</evidence>
<sequence>MEVILVRTNRGNRLHIGIFGKRNAGKSSLINALTNQDIALVSDVAGTTTDPVFKSMELLPVGPVVIIDTAGMDDEGELGEKRVEKSRRILARCDFVIIVISAEKIDEELNYEKDLVKEIKLRNIPVIIAINKTDLKAPKEEEKQRLSKFFDTLIFEVSSKNRVGIEELKKGITQNTTKDWIVPTIVGDLIRPGDVAVLVCPIDNAAPKGRLILPQVATIRDILDNDAQALVVKERELAHSLRGLKNPPTIVITDSQEFQKVSADCPPHIPMTSFSILFARYKGELETFIKGIKKIKKLEDGDTILISEACTHHAQSDDIGRVKIPRWLRQLTGKELKFEHSAGSSFPDDMTRYSLVVHCGACMINRREMLYRMNISMENNIPIVNYGMLIAYVHGILQRALTPFPMALAVLNDDIY</sequence>
<accession>A0A2N5ZG72</accession>
<dbReference type="InterPro" id="IPR023873">
    <property type="entry name" value="FeFe-hyd_GTPase_HydF"/>
</dbReference>
<dbReference type="Pfam" id="PF18133">
    <property type="entry name" value="HydF_tetramer"/>
    <property type="match status" value="1"/>
</dbReference>
<dbReference type="InterPro" id="IPR005225">
    <property type="entry name" value="Small_GTP-bd"/>
</dbReference>
<dbReference type="NCBIfam" id="TIGR00231">
    <property type="entry name" value="small_GTP"/>
    <property type="match status" value="1"/>
</dbReference>
<dbReference type="GO" id="GO:0002098">
    <property type="term" value="P:tRNA wobble uridine modification"/>
    <property type="evidence" value="ECO:0007669"/>
    <property type="project" value="TreeGrafter"/>
</dbReference>
<name>A0A2N5ZG72_MUIH1</name>
<dbReference type="Gene3D" id="3.40.50.300">
    <property type="entry name" value="P-loop containing nucleotide triphosphate hydrolases"/>
    <property type="match status" value="1"/>
</dbReference>
<dbReference type="GO" id="GO:0030488">
    <property type="term" value="P:tRNA methylation"/>
    <property type="evidence" value="ECO:0007669"/>
    <property type="project" value="TreeGrafter"/>
</dbReference>
<dbReference type="InterPro" id="IPR041606">
    <property type="entry name" value="HydF_dimer"/>
</dbReference>
<feature type="domain" description="Hydrogen maturase F tetramerization" evidence="3">
    <location>
        <begin position="286"/>
        <end position="403"/>
    </location>
</feature>
<comment type="caution">
    <text evidence="4">The sequence shown here is derived from an EMBL/GenBank/DDBJ whole genome shotgun (WGS) entry which is preliminary data.</text>
</comment>
<dbReference type="Proteomes" id="UP000234857">
    <property type="component" value="Unassembled WGS sequence"/>
</dbReference>
<dbReference type="InterPro" id="IPR027417">
    <property type="entry name" value="P-loop_NTPase"/>
</dbReference>
<dbReference type="SUPFAM" id="SSF52540">
    <property type="entry name" value="P-loop containing nucleoside triphosphate hydrolases"/>
    <property type="match status" value="1"/>
</dbReference>
<dbReference type="PANTHER" id="PTHR42714">
    <property type="entry name" value="TRNA MODIFICATION GTPASE GTPBP3"/>
    <property type="match status" value="1"/>
</dbReference>
<evidence type="ECO:0000259" key="1">
    <source>
        <dbReference type="Pfam" id="PF01926"/>
    </source>
</evidence>
<dbReference type="GO" id="GO:0005525">
    <property type="term" value="F:GTP binding"/>
    <property type="evidence" value="ECO:0007669"/>
    <property type="project" value="InterPro"/>
</dbReference>
<dbReference type="Gene3D" id="3.40.50.11410">
    <property type="match status" value="1"/>
</dbReference>
<dbReference type="CDD" id="cd00880">
    <property type="entry name" value="Era_like"/>
    <property type="match status" value="1"/>
</dbReference>
<dbReference type="InterPro" id="IPR006073">
    <property type="entry name" value="GTP-bd"/>
</dbReference>
<feature type="domain" description="Hydrogen maturase F dimerization" evidence="2">
    <location>
        <begin position="185"/>
        <end position="283"/>
    </location>
</feature>
<reference evidence="4 5" key="1">
    <citation type="submission" date="2017-11" db="EMBL/GenBank/DDBJ databases">
        <title>Genome-resolved metagenomics identifies genetic mobility, metabolic interactions, and unexpected diversity in perchlorate-reducing communities.</title>
        <authorList>
            <person name="Barnum T.P."/>
            <person name="Figueroa I.A."/>
            <person name="Carlstrom C.I."/>
            <person name="Lucas L.N."/>
            <person name="Engelbrektson A.L."/>
            <person name="Coates J.D."/>
        </authorList>
    </citation>
    <scope>NUCLEOTIDE SEQUENCE [LARGE SCALE GENOMIC DNA]</scope>
    <source>
        <strain evidence="4">BM706</strain>
    </source>
</reference>
<dbReference type="EMBL" id="PKTG01000083">
    <property type="protein sequence ID" value="PLX17651.1"/>
    <property type="molecule type" value="Genomic_DNA"/>
</dbReference>
<dbReference type="InterPro" id="IPR040644">
    <property type="entry name" value="HydF_tetramer"/>
</dbReference>
<organism evidence="4 5">
    <name type="scientific">Muiribacterium halophilum</name>
    <dbReference type="NCBI Taxonomy" id="2053465"/>
    <lineage>
        <taxon>Bacteria</taxon>
        <taxon>Candidatus Muiribacteriota</taxon>
        <taxon>Candidatus Muiribacteriia</taxon>
        <taxon>Candidatus Muiribacteriales</taxon>
        <taxon>Candidatus Muiribacteriaceae</taxon>
        <taxon>Candidatus Muiribacterium</taxon>
    </lineage>
</organism>
<dbReference type="Pfam" id="PF01926">
    <property type="entry name" value="MMR_HSR1"/>
    <property type="match status" value="1"/>
</dbReference>
<dbReference type="PANTHER" id="PTHR42714:SF6">
    <property type="entry name" value="TRANSLATION INITIATION FACTOR IF-2"/>
    <property type="match status" value="1"/>
</dbReference>
<evidence type="ECO:0000313" key="5">
    <source>
        <dbReference type="Proteomes" id="UP000234857"/>
    </source>
</evidence>
<dbReference type="Gene3D" id="3.40.50.11420">
    <property type="match status" value="1"/>
</dbReference>
<proteinExistence type="predicted"/>
<dbReference type="PRINTS" id="PR00449">
    <property type="entry name" value="RASTRNSFRMNG"/>
</dbReference>
<evidence type="ECO:0000259" key="3">
    <source>
        <dbReference type="Pfam" id="PF18133"/>
    </source>
</evidence>
<evidence type="ECO:0000259" key="2">
    <source>
        <dbReference type="Pfam" id="PF18128"/>
    </source>
</evidence>
<dbReference type="Pfam" id="PF18128">
    <property type="entry name" value="HydF_dimer"/>
    <property type="match status" value="1"/>
</dbReference>
<feature type="domain" description="G" evidence="1">
    <location>
        <begin position="15"/>
        <end position="132"/>
    </location>
</feature>
<protein>
    <submittedName>
        <fullName evidence="4">[FeFe] hydrogenase H-cluster maturation GTPase HydF</fullName>
    </submittedName>
</protein>